<evidence type="ECO:0000313" key="1">
    <source>
        <dbReference type="EMBL" id="GAA1728751.1"/>
    </source>
</evidence>
<dbReference type="EMBL" id="BAAAPM010000005">
    <property type="protein sequence ID" value="GAA1728751.1"/>
    <property type="molecule type" value="Genomic_DNA"/>
</dbReference>
<evidence type="ECO:0008006" key="3">
    <source>
        <dbReference type="Google" id="ProtNLM"/>
    </source>
</evidence>
<reference evidence="1 2" key="1">
    <citation type="journal article" date="2019" name="Int. J. Syst. Evol. Microbiol.">
        <title>The Global Catalogue of Microorganisms (GCM) 10K type strain sequencing project: providing services to taxonomists for standard genome sequencing and annotation.</title>
        <authorList>
            <consortium name="The Broad Institute Genomics Platform"/>
            <consortium name="The Broad Institute Genome Sequencing Center for Infectious Disease"/>
            <person name="Wu L."/>
            <person name="Ma J."/>
        </authorList>
    </citation>
    <scope>NUCLEOTIDE SEQUENCE [LARGE SCALE GENOMIC DNA]</scope>
    <source>
        <strain evidence="1 2">JCM 15589</strain>
    </source>
</reference>
<gene>
    <name evidence="1" type="ORF">GCM10009809_25420</name>
</gene>
<name>A0ABN2JIZ4_9MICO</name>
<dbReference type="InterPro" id="IPR016888">
    <property type="entry name" value="UCP028498"/>
</dbReference>
<dbReference type="Pfam" id="PF10012">
    <property type="entry name" value="DUF2255"/>
    <property type="match status" value="1"/>
</dbReference>
<proteinExistence type="predicted"/>
<dbReference type="Proteomes" id="UP001501138">
    <property type="component" value="Unassembled WGS sequence"/>
</dbReference>
<dbReference type="RefSeq" id="WP_344248827.1">
    <property type="nucleotide sequence ID" value="NZ_BAAAPM010000005.1"/>
</dbReference>
<organism evidence="1 2">
    <name type="scientific">Isoptericola hypogeus</name>
    <dbReference type="NCBI Taxonomy" id="300179"/>
    <lineage>
        <taxon>Bacteria</taxon>
        <taxon>Bacillati</taxon>
        <taxon>Actinomycetota</taxon>
        <taxon>Actinomycetes</taxon>
        <taxon>Micrococcales</taxon>
        <taxon>Promicromonosporaceae</taxon>
        <taxon>Isoptericola</taxon>
    </lineage>
</organism>
<sequence length="121" mass="13012">MTSWNPADLAAIDADGELHVAAHRPDGTLRTPRIVWHVVVDDALYLRSVRGTDGAWYRGVQRTGTGEIDAGGVRSEVTFTRDDAHDDAIDRAYHAKYGGGSAVQAITSPAATATTLRVEPR</sequence>
<comment type="caution">
    <text evidence="1">The sequence shown here is derived from an EMBL/GenBank/DDBJ whole genome shotgun (WGS) entry which is preliminary data.</text>
</comment>
<accession>A0ABN2JIZ4</accession>
<protein>
    <recommendedName>
        <fullName evidence="3">DUF2255 family protein</fullName>
    </recommendedName>
</protein>
<evidence type="ECO:0000313" key="2">
    <source>
        <dbReference type="Proteomes" id="UP001501138"/>
    </source>
</evidence>
<keyword evidence="2" id="KW-1185">Reference proteome</keyword>